<dbReference type="GO" id="GO:0035435">
    <property type="term" value="P:phosphate ion transmembrane transport"/>
    <property type="evidence" value="ECO:0007669"/>
    <property type="project" value="TreeGrafter"/>
</dbReference>
<comment type="subcellular location">
    <subcellularLocation>
        <location evidence="1 6">Membrane</location>
        <topology evidence="1 6">Multi-pass membrane protein</topology>
    </subcellularLocation>
</comment>
<feature type="transmembrane region" description="Helical" evidence="6">
    <location>
        <begin position="136"/>
        <end position="157"/>
    </location>
</feature>
<feature type="transmembrane region" description="Helical" evidence="6">
    <location>
        <begin position="472"/>
        <end position="497"/>
    </location>
</feature>
<feature type="transmembrane region" description="Helical" evidence="6">
    <location>
        <begin position="301"/>
        <end position="320"/>
    </location>
</feature>
<name>A0A285TZ48_9HYPH</name>
<keyword evidence="2 6" id="KW-0813">Transport</keyword>
<proteinExistence type="inferred from homology"/>
<dbReference type="Proteomes" id="UP000219167">
    <property type="component" value="Unassembled WGS sequence"/>
</dbReference>
<evidence type="ECO:0000256" key="3">
    <source>
        <dbReference type="ARBA" id="ARBA00022692"/>
    </source>
</evidence>
<dbReference type="AlphaFoldDB" id="A0A285TZ48"/>
<evidence type="ECO:0000313" key="7">
    <source>
        <dbReference type="EMBL" id="SOC34925.1"/>
    </source>
</evidence>
<gene>
    <name evidence="7" type="ORF">SAMN05892877_10198</name>
</gene>
<keyword evidence="3 6" id="KW-0812">Transmembrane</keyword>
<keyword evidence="6" id="KW-0592">Phosphate transport</keyword>
<dbReference type="PANTHER" id="PTHR11101">
    <property type="entry name" value="PHOSPHATE TRANSPORTER"/>
    <property type="match status" value="1"/>
</dbReference>
<dbReference type="EMBL" id="OBQD01000001">
    <property type="protein sequence ID" value="SOC34925.1"/>
    <property type="molecule type" value="Genomic_DNA"/>
</dbReference>
<feature type="transmembrane region" description="Helical" evidence="6">
    <location>
        <begin position="237"/>
        <end position="256"/>
    </location>
</feature>
<feature type="transmembrane region" description="Helical" evidence="6">
    <location>
        <begin position="34"/>
        <end position="56"/>
    </location>
</feature>
<feature type="transmembrane region" description="Helical" evidence="6">
    <location>
        <begin position="348"/>
        <end position="367"/>
    </location>
</feature>
<keyword evidence="5 6" id="KW-0472">Membrane</keyword>
<evidence type="ECO:0000256" key="2">
    <source>
        <dbReference type="ARBA" id="ARBA00022448"/>
    </source>
</evidence>
<evidence type="ECO:0000256" key="5">
    <source>
        <dbReference type="ARBA" id="ARBA00023136"/>
    </source>
</evidence>
<dbReference type="InterPro" id="IPR001204">
    <property type="entry name" value="Phos_transporter"/>
</dbReference>
<feature type="transmembrane region" description="Helical" evidence="6">
    <location>
        <begin position="169"/>
        <end position="187"/>
    </location>
</feature>
<feature type="transmembrane region" description="Helical" evidence="6">
    <location>
        <begin position="62"/>
        <end position="83"/>
    </location>
</feature>
<dbReference type="OrthoDB" id="9779554at2"/>
<evidence type="ECO:0000256" key="6">
    <source>
        <dbReference type="RuleBase" id="RU363058"/>
    </source>
</evidence>
<feature type="transmembrane region" description="Helical" evidence="6">
    <location>
        <begin position="412"/>
        <end position="428"/>
    </location>
</feature>
<comment type="similarity">
    <text evidence="6">Belongs to the inorganic phosphate transporter (PiT) (TC 2.A.20) family.</text>
</comment>
<feature type="transmembrane region" description="Helical" evidence="6">
    <location>
        <begin position="387"/>
        <end position="406"/>
    </location>
</feature>
<accession>A0A285TZ48</accession>
<organism evidence="7 8">
    <name type="scientific">Rhizobium subbaraonis</name>
    <dbReference type="NCBI Taxonomy" id="908946"/>
    <lineage>
        <taxon>Bacteria</taxon>
        <taxon>Pseudomonadati</taxon>
        <taxon>Pseudomonadota</taxon>
        <taxon>Alphaproteobacteria</taxon>
        <taxon>Hyphomicrobiales</taxon>
        <taxon>Rhizobiaceae</taxon>
        <taxon>Rhizobium/Agrobacterium group</taxon>
        <taxon>Rhizobium</taxon>
    </lineage>
</organism>
<dbReference type="GO" id="GO:0005315">
    <property type="term" value="F:phosphate transmembrane transporter activity"/>
    <property type="evidence" value="ECO:0007669"/>
    <property type="project" value="InterPro"/>
</dbReference>
<reference evidence="7 8" key="1">
    <citation type="submission" date="2017-08" db="EMBL/GenBank/DDBJ databases">
        <authorList>
            <person name="de Groot N.N."/>
        </authorList>
    </citation>
    <scope>NUCLEOTIDE SEQUENCE [LARGE SCALE GENOMIC DNA]</scope>
    <source>
        <strain evidence="7 8">JC85</strain>
    </source>
</reference>
<dbReference type="RefSeq" id="WP_097135376.1">
    <property type="nucleotide sequence ID" value="NZ_OBQD01000001.1"/>
</dbReference>
<evidence type="ECO:0000256" key="1">
    <source>
        <dbReference type="ARBA" id="ARBA00004141"/>
    </source>
</evidence>
<dbReference type="Pfam" id="PF01384">
    <property type="entry name" value="PHO4"/>
    <property type="match status" value="1"/>
</dbReference>
<evidence type="ECO:0000313" key="8">
    <source>
        <dbReference type="Proteomes" id="UP000219167"/>
    </source>
</evidence>
<evidence type="ECO:0000256" key="4">
    <source>
        <dbReference type="ARBA" id="ARBA00022989"/>
    </source>
</evidence>
<feature type="transmembrane region" description="Helical" evidence="6">
    <location>
        <begin position="262"/>
        <end position="280"/>
    </location>
</feature>
<keyword evidence="8" id="KW-1185">Reference proteome</keyword>
<keyword evidence="4 6" id="KW-1133">Transmembrane helix</keyword>
<dbReference type="GO" id="GO:0016020">
    <property type="term" value="C:membrane"/>
    <property type="evidence" value="ECO:0007669"/>
    <property type="project" value="UniProtKB-SubCell"/>
</dbReference>
<feature type="transmembrane region" description="Helical" evidence="6">
    <location>
        <begin position="95"/>
        <end position="116"/>
    </location>
</feature>
<sequence length="502" mass="52733">MQNSPKRLTKPTLDKDLDKLTRVEEATHFVSRGLVAPGIGMIFLALAMIMAGSYVIDQPGAAIIVAGAALAAYMAMNIGANDVANNVSPAVGSRALTMGAALVIAAIFETLGAMIAGQNVVATISEGIIPPSSMPASTLIWAMLAALLAAAGWINIATRLGAPISTTHAIVGAVMGAGIAAAGPTSVDWALMSGIATSWVVSPLLGGMIAALFLFFIKETIVYRDDKIVAARRWVPVLIGLMTGSFAAYLLISPLAHMTDLGLGQSLLIGLAAGGLVYAVSIPYIARQSIGLENRNQSLRTLFRVPLIFSAVLLSFAHGANDVSNAIGPLAAIVHATDNLQAASGDGLPRWVMLIGAFGIAIGLLLFGPKLIDIVGKDITKLNPMRAYCVALSAAVTVLVATALGMPVSSTHVAVGSVFGVGFFREWYTSRSRRRLDYIRKRGGMIAVASEEPEDYNPEETRRRRLVRRSHFMTIIAAWIITVPLTAMSGAIVFSILNALFG</sequence>
<protein>
    <recommendedName>
        <fullName evidence="6">Phosphate transporter</fullName>
    </recommendedName>
</protein>
<feature type="transmembrane region" description="Helical" evidence="6">
    <location>
        <begin position="199"/>
        <end position="217"/>
    </location>
</feature>
<dbReference type="PANTHER" id="PTHR11101:SF80">
    <property type="entry name" value="PHOSPHATE TRANSPORTER"/>
    <property type="match status" value="1"/>
</dbReference>